<sequence>MASFAPLVRLLQLLVAVRLSAGLILVTTHHPQLRQYRPQELAFGSGDIRHRHRKNARHTLLLHPTGTTSTDLQTELNAAGLGLCHGILHASGVRRLSDIKYLTNLQIIDMGVDNFDRRNLLGLIDKLGATPTTTDSSHTSPNLSTSVQGAFEDQNVPNGLGGGETAKQDFVMQVVCGKNDIFRGRLFTPQQCLQINRMAEYHAYRQIGTVGAGWTNELYTLTAQHMHCKDIPGFIDMSDPIFRQLKQELYSLFSGRIRADSIVFESDGEPHLVKYHGRKSKGTVMHTDNNNPELVYITLNVLLSEEEDFTGGGTYIKVIDKTIHLKQGEMLIHLGDLEHAGMEIHSGVRRLLISFFACEWEKSKVD</sequence>
<dbReference type="Gene3D" id="2.60.120.620">
    <property type="entry name" value="q2cbj1_9rhob like domain"/>
    <property type="match status" value="1"/>
</dbReference>
<accession>A0A7S3LHH2</accession>
<reference evidence="2" key="1">
    <citation type="submission" date="2021-01" db="EMBL/GenBank/DDBJ databases">
        <authorList>
            <person name="Corre E."/>
            <person name="Pelletier E."/>
            <person name="Niang G."/>
            <person name="Scheremetjew M."/>
            <person name="Finn R."/>
            <person name="Kale V."/>
            <person name="Holt S."/>
            <person name="Cochrane G."/>
            <person name="Meng A."/>
            <person name="Brown T."/>
            <person name="Cohen L."/>
        </authorList>
    </citation>
    <scope>NUCLEOTIDE SEQUENCE</scope>
    <source>
        <strain evidence="2">CCMP127</strain>
    </source>
</reference>
<organism evidence="2">
    <name type="scientific">Amphora coffeiformis</name>
    <dbReference type="NCBI Taxonomy" id="265554"/>
    <lineage>
        <taxon>Eukaryota</taxon>
        <taxon>Sar</taxon>
        <taxon>Stramenopiles</taxon>
        <taxon>Ochrophyta</taxon>
        <taxon>Bacillariophyta</taxon>
        <taxon>Bacillariophyceae</taxon>
        <taxon>Bacillariophycidae</taxon>
        <taxon>Thalassiophysales</taxon>
        <taxon>Catenulaceae</taxon>
        <taxon>Amphora</taxon>
    </lineage>
</organism>
<evidence type="ECO:0000313" key="2">
    <source>
        <dbReference type="EMBL" id="CAE0419766.1"/>
    </source>
</evidence>
<protein>
    <recommendedName>
        <fullName evidence="3">Fe2OG dioxygenase domain-containing protein</fullName>
    </recommendedName>
</protein>
<dbReference type="AlphaFoldDB" id="A0A7S3LHH2"/>
<evidence type="ECO:0000256" key="1">
    <source>
        <dbReference type="SAM" id="SignalP"/>
    </source>
</evidence>
<keyword evidence="1" id="KW-0732">Signal</keyword>
<evidence type="ECO:0008006" key="3">
    <source>
        <dbReference type="Google" id="ProtNLM"/>
    </source>
</evidence>
<proteinExistence type="predicted"/>
<dbReference type="EMBL" id="HBIM01022293">
    <property type="protein sequence ID" value="CAE0419766.1"/>
    <property type="molecule type" value="Transcribed_RNA"/>
</dbReference>
<feature type="chain" id="PRO_5030861689" description="Fe2OG dioxygenase domain-containing protein" evidence="1">
    <location>
        <begin position="23"/>
        <end position="366"/>
    </location>
</feature>
<gene>
    <name evidence="2" type="ORF">ACOF00016_LOCUS16574</name>
</gene>
<feature type="signal peptide" evidence="1">
    <location>
        <begin position="1"/>
        <end position="22"/>
    </location>
</feature>
<name>A0A7S3LHH2_9STRA</name>